<organism evidence="5 6">
    <name type="scientific">Ichthyophthirius multifiliis</name>
    <name type="common">White spot disease agent</name>
    <name type="synonym">Ich</name>
    <dbReference type="NCBI Taxonomy" id="5932"/>
    <lineage>
        <taxon>Eukaryota</taxon>
        <taxon>Sar</taxon>
        <taxon>Alveolata</taxon>
        <taxon>Ciliophora</taxon>
        <taxon>Intramacronucleata</taxon>
        <taxon>Oligohymenophorea</taxon>
        <taxon>Hymenostomatida</taxon>
        <taxon>Ophryoglenina</taxon>
        <taxon>Ichthyophthirius</taxon>
    </lineage>
</organism>
<dbReference type="eggNOG" id="KOG3207">
    <property type="taxonomic scope" value="Eukaryota"/>
</dbReference>
<feature type="domain" description="CAP-Gly" evidence="4">
    <location>
        <begin position="46"/>
        <end position="91"/>
    </location>
</feature>
<dbReference type="PROSITE" id="PS50245">
    <property type="entry name" value="CAP_GLY_2"/>
    <property type="match status" value="1"/>
</dbReference>
<evidence type="ECO:0000313" key="5">
    <source>
        <dbReference type="EMBL" id="EGR26902.1"/>
    </source>
</evidence>
<name>G0R6L2_ICHMU</name>
<dbReference type="Proteomes" id="UP000008983">
    <property type="component" value="Unassembled WGS sequence"/>
</dbReference>
<dbReference type="SMART" id="SM01052">
    <property type="entry name" value="CAP_GLY"/>
    <property type="match status" value="1"/>
</dbReference>
<dbReference type="RefSeq" id="XP_004023786.1">
    <property type="nucleotide sequence ID" value="XM_004023737.1"/>
</dbReference>
<dbReference type="SUPFAM" id="SSF52047">
    <property type="entry name" value="RNI-like"/>
    <property type="match status" value="1"/>
</dbReference>
<dbReference type="InterPro" id="IPR000938">
    <property type="entry name" value="CAP-Gly_domain"/>
</dbReference>
<evidence type="ECO:0000256" key="3">
    <source>
        <dbReference type="ARBA" id="ARBA00023186"/>
    </source>
</evidence>
<evidence type="ECO:0000313" key="6">
    <source>
        <dbReference type="Proteomes" id="UP000008983"/>
    </source>
</evidence>
<dbReference type="InterPro" id="IPR032675">
    <property type="entry name" value="LRR_dom_sf"/>
</dbReference>
<dbReference type="InParanoid" id="G0R6L2"/>
<dbReference type="PANTHER" id="PTHR18849:SF0">
    <property type="entry name" value="CILIA- AND FLAGELLA-ASSOCIATED PROTEIN 410-RELATED"/>
    <property type="match status" value="1"/>
</dbReference>
<evidence type="ECO:0000259" key="4">
    <source>
        <dbReference type="PROSITE" id="PS50245"/>
    </source>
</evidence>
<keyword evidence="3" id="KW-0143">Chaperone</keyword>
<keyword evidence="2" id="KW-0677">Repeat</keyword>
<dbReference type="Gene3D" id="3.80.10.10">
    <property type="entry name" value="Ribonuclease Inhibitor"/>
    <property type="match status" value="2"/>
</dbReference>
<keyword evidence="1" id="KW-0433">Leucine-rich repeat</keyword>
<dbReference type="GO" id="GO:0004722">
    <property type="term" value="F:protein serine/threonine phosphatase activity"/>
    <property type="evidence" value="ECO:0007669"/>
    <property type="project" value="UniProtKB-EC"/>
</dbReference>
<proteinExistence type="predicted"/>
<keyword evidence="5" id="KW-0378">Hydrolase</keyword>
<dbReference type="PANTHER" id="PTHR18849">
    <property type="entry name" value="LEUCINE RICH REPEAT PROTEIN"/>
    <property type="match status" value="1"/>
</dbReference>
<dbReference type="InterPro" id="IPR036859">
    <property type="entry name" value="CAP-Gly_dom_sf"/>
</dbReference>
<dbReference type="EC" id="3.1.3.16" evidence="5"/>
<dbReference type="Pfam" id="PF01302">
    <property type="entry name" value="CAP_GLY"/>
    <property type="match status" value="1"/>
</dbReference>
<protein>
    <submittedName>
        <fullName evidence="5">Tubulin-specific chaperone e, putative</fullName>
        <ecNumber evidence="5">3.1.3.16</ecNumber>
    </submittedName>
</protein>
<dbReference type="EMBL" id="GL984405">
    <property type="protein sequence ID" value="EGR26902.1"/>
    <property type="molecule type" value="Genomic_DNA"/>
</dbReference>
<dbReference type="OrthoDB" id="409725at2759"/>
<dbReference type="OMA" id="SEESHMF"/>
<keyword evidence="6" id="KW-1185">Reference proteome</keyword>
<dbReference type="SUPFAM" id="SSF74924">
    <property type="entry name" value="Cap-Gly domain"/>
    <property type="match status" value="1"/>
</dbReference>
<sequence length="612" mass="72186">MDTEKQSQQQQESLLTNCKQYIGRRIECQQQYATILYSGPLIHEGKPQNSDKQLWFGVQWDDETRGKHNGLVSNIQYFQTQDNKNSGSLLKYEKVNLGISILDGVLIKYFKKSIQQIFNNSENNNKTKQEKENDQKNNLNIENIIKKQIQVEFDQDAYFETFKKHKKMVEFYGFDKIWERLSKIAELKEISLQEVSISDLERENYLNTLLKNIETLSLEKNLLYDWNQIYQIGNELKNLKSLSISSNYLSEPQDLQKNEVQNIIYINNNSILDKSPIGIFNNLKTLIVIDCRLNWKLICKVLPAFQNLEELYLCKNDMRDFQNIRLGNNENENLKNLKFLNLENTEIEDLEGLKEKILYKLQNLQKIILNKNKIKLIGKLQYPIQNITHISLEQNLVENPIILTELSQFQNLQYLNVKHNPISEKYGSSYIRQRAVAENQNLQIINGCILKKYERKDYEIFYLRKTFDDFFKLFDQVYYKYDYEKFLEWSRKEHPNHEILLKKYGNPYEIQANEPQNITEDQGPKNIMISLKIMAAAGPQLGKPEKVKKFPENTSVLSIKNVLSKLYGIQSDEMIIYYKVNQHDPNEILDEEHKAIGFYGIKNNSVIIIDKK</sequence>
<evidence type="ECO:0000256" key="1">
    <source>
        <dbReference type="ARBA" id="ARBA00022614"/>
    </source>
</evidence>
<dbReference type="Pfam" id="PF14560">
    <property type="entry name" value="Ubiquitin_2"/>
    <property type="match status" value="1"/>
</dbReference>
<reference evidence="5 6" key="1">
    <citation type="submission" date="2011-07" db="EMBL/GenBank/DDBJ databases">
        <authorList>
            <person name="Coyne R."/>
            <person name="Brami D."/>
            <person name="Johnson J."/>
            <person name="Hostetler J."/>
            <person name="Hannick L."/>
            <person name="Clark T."/>
            <person name="Cassidy-Hanley D."/>
            <person name="Inman J."/>
        </authorList>
    </citation>
    <scope>NUCLEOTIDE SEQUENCE [LARGE SCALE GENOMIC DNA]</scope>
    <source>
        <strain evidence="5 6">G5</strain>
    </source>
</reference>
<dbReference type="InterPro" id="IPR000626">
    <property type="entry name" value="Ubiquitin-like_dom"/>
</dbReference>
<dbReference type="InterPro" id="IPR029071">
    <property type="entry name" value="Ubiquitin-like_domsf"/>
</dbReference>
<dbReference type="Gene3D" id="3.10.20.90">
    <property type="entry name" value="Phosphatidylinositol 3-kinase Catalytic Subunit, Chain A, domain 1"/>
    <property type="match status" value="1"/>
</dbReference>
<dbReference type="GeneID" id="14902945"/>
<dbReference type="AlphaFoldDB" id="G0R6L2"/>
<dbReference type="SUPFAM" id="SSF54236">
    <property type="entry name" value="Ubiquitin-like"/>
    <property type="match status" value="1"/>
</dbReference>
<gene>
    <name evidence="5" type="ORF">IMG5_205820</name>
</gene>
<accession>G0R6L2</accession>
<dbReference type="STRING" id="857967.G0R6L2"/>
<dbReference type="Gene3D" id="2.30.30.190">
    <property type="entry name" value="CAP Gly-rich-like domain"/>
    <property type="match status" value="1"/>
</dbReference>
<evidence type="ECO:0000256" key="2">
    <source>
        <dbReference type="ARBA" id="ARBA00022737"/>
    </source>
</evidence>